<dbReference type="AlphaFoldDB" id="A0A382M6I8"/>
<organism evidence="1">
    <name type="scientific">marine metagenome</name>
    <dbReference type="NCBI Taxonomy" id="408172"/>
    <lineage>
        <taxon>unclassified sequences</taxon>
        <taxon>metagenomes</taxon>
        <taxon>ecological metagenomes</taxon>
    </lineage>
</organism>
<name>A0A382M6I8_9ZZZZ</name>
<dbReference type="InterPro" id="IPR050816">
    <property type="entry name" value="Flavin-dep_Halogenase_NPB"/>
</dbReference>
<evidence type="ECO:0000313" key="1">
    <source>
        <dbReference type="EMBL" id="SVC44228.1"/>
    </source>
</evidence>
<dbReference type="Gene3D" id="3.50.50.60">
    <property type="entry name" value="FAD/NAD(P)-binding domain"/>
    <property type="match status" value="1"/>
</dbReference>
<accession>A0A382M6I8</accession>
<dbReference type="Pfam" id="PF04820">
    <property type="entry name" value="Trp_halogenase"/>
    <property type="match status" value="1"/>
</dbReference>
<proteinExistence type="predicted"/>
<reference evidence="1" key="1">
    <citation type="submission" date="2018-05" db="EMBL/GenBank/DDBJ databases">
        <authorList>
            <person name="Lanie J.A."/>
            <person name="Ng W.-L."/>
            <person name="Kazmierczak K.M."/>
            <person name="Andrzejewski T.M."/>
            <person name="Davidsen T.M."/>
            <person name="Wayne K.J."/>
            <person name="Tettelin H."/>
            <person name="Glass J.I."/>
            <person name="Rusch D."/>
            <person name="Podicherti R."/>
            <person name="Tsui H.-C.T."/>
            <person name="Winkler M.E."/>
        </authorList>
    </citation>
    <scope>NUCLEOTIDE SEQUENCE</scope>
</reference>
<dbReference type="InterPro" id="IPR006905">
    <property type="entry name" value="Flavin_halogenase"/>
</dbReference>
<sequence>LQSRVGNGLVYSSDYLSDDQATSLLLTNIQGDTLIEPRVIPFKTGQRHFHWKKNVVALGLAAGFLEPLESTSIHLIQRGIIRLMQMFPYGGINQPDQHEFNQQMSDEYEFIRDFIIMHYHITERTDTEFWRRNSAMSIPDSLQHRLSLFQESGRVFQAEGDVFGENSWTQVMLGQGLTPASYHPIVDMMSDHELRQFMRHQLQRVELVIKQLPDHNAFIAKYCPARL</sequence>
<dbReference type="GO" id="GO:0004497">
    <property type="term" value="F:monooxygenase activity"/>
    <property type="evidence" value="ECO:0007669"/>
    <property type="project" value="InterPro"/>
</dbReference>
<dbReference type="InterPro" id="IPR036188">
    <property type="entry name" value="FAD/NAD-bd_sf"/>
</dbReference>
<feature type="non-terminal residue" evidence="1">
    <location>
        <position position="1"/>
    </location>
</feature>
<gene>
    <name evidence="1" type="ORF">METZ01_LOCUS297082</name>
</gene>
<dbReference type="PANTHER" id="PTHR43747">
    <property type="entry name" value="FAD-BINDING PROTEIN"/>
    <property type="match status" value="1"/>
</dbReference>
<dbReference type="EMBL" id="UINC01091454">
    <property type="protein sequence ID" value="SVC44228.1"/>
    <property type="molecule type" value="Genomic_DNA"/>
</dbReference>
<evidence type="ECO:0008006" key="2">
    <source>
        <dbReference type="Google" id="ProtNLM"/>
    </source>
</evidence>
<protein>
    <recommendedName>
        <fullName evidence="2">Tryptophan halogenase</fullName>
    </recommendedName>
</protein>
<dbReference type="PANTHER" id="PTHR43747:SF4">
    <property type="entry name" value="FLAVIN-DEPENDENT TRYPTOPHAN HALOGENASE"/>
    <property type="match status" value="1"/>
</dbReference>